<dbReference type="OrthoDB" id="727588at2"/>
<accession>A0A3Q9IPU5</accession>
<dbReference type="GO" id="GO:0009279">
    <property type="term" value="C:cell outer membrane"/>
    <property type="evidence" value="ECO:0007669"/>
    <property type="project" value="UniProtKB-SubCell"/>
</dbReference>
<keyword evidence="3 6" id="KW-0732">Signal</keyword>
<dbReference type="Proteomes" id="UP000270673">
    <property type="component" value="Chromosome"/>
</dbReference>
<evidence type="ECO:0000256" key="1">
    <source>
        <dbReference type="ARBA" id="ARBA00004442"/>
    </source>
</evidence>
<reference evidence="8 9" key="1">
    <citation type="submission" date="2018-10" db="EMBL/GenBank/DDBJ databases">
        <title>Butyricimonas faecalis sp. nov., isolated from human faeces and emended description of the genus Butyricimonas.</title>
        <authorList>
            <person name="Le Roy T."/>
            <person name="Van der Smissen P."/>
            <person name="Paquot A."/>
            <person name="Delzenne N."/>
            <person name="Muccioli G."/>
            <person name="Collet J.-F."/>
            <person name="Cani P.D."/>
        </authorList>
    </citation>
    <scope>NUCLEOTIDE SEQUENCE [LARGE SCALE GENOMIC DNA]</scope>
    <source>
        <strain evidence="8 9">H184</strain>
    </source>
</reference>
<proteinExistence type="inferred from homology"/>
<name>A0A3Q9IPU5_9BACT</name>
<evidence type="ECO:0000256" key="5">
    <source>
        <dbReference type="ARBA" id="ARBA00023237"/>
    </source>
</evidence>
<evidence type="ECO:0000313" key="9">
    <source>
        <dbReference type="Proteomes" id="UP000270673"/>
    </source>
</evidence>
<protein>
    <submittedName>
        <fullName evidence="8">RagB/SusD family nutrient uptake outer membrane protein</fullName>
    </submittedName>
</protein>
<evidence type="ECO:0000259" key="7">
    <source>
        <dbReference type="Pfam" id="PF07980"/>
    </source>
</evidence>
<evidence type="ECO:0000256" key="2">
    <source>
        <dbReference type="ARBA" id="ARBA00006275"/>
    </source>
</evidence>
<comment type="similarity">
    <text evidence="2">Belongs to the SusD family.</text>
</comment>
<keyword evidence="9" id="KW-1185">Reference proteome</keyword>
<evidence type="ECO:0000256" key="3">
    <source>
        <dbReference type="ARBA" id="ARBA00022729"/>
    </source>
</evidence>
<comment type="subcellular location">
    <subcellularLocation>
        <location evidence="1">Cell outer membrane</location>
    </subcellularLocation>
</comment>
<dbReference type="AlphaFoldDB" id="A0A3Q9IPU5"/>
<dbReference type="InterPro" id="IPR012944">
    <property type="entry name" value="SusD_RagB_dom"/>
</dbReference>
<feature type="chain" id="PRO_5018575267" evidence="6">
    <location>
        <begin position="20"/>
        <end position="495"/>
    </location>
</feature>
<dbReference type="Pfam" id="PF07980">
    <property type="entry name" value="SusD_RagB"/>
    <property type="match status" value="1"/>
</dbReference>
<organism evidence="8 9">
    <name type="scientific">Butyricimonas faecalis</name>
    <dbReference type="NCBI Taxonomy" id="2093856"/>
    <lineage>
        <taxon>Bacteria</taxon>
        <taxon>Pseudomonadati</taxon>
        <taxon>Bacteroidota</taxon>
        <taxon>Bacteroidia</taxon>
        <taxon>Bacteroidales</taxon>
        <taxon>Odoribacteraceae</taxon>
        <taxon>Butyricimonas</taxon>
    </lineage>
</organism>
<sequence>MIRRLKLLFCAVLGTLAMSCSDWLKVSSEDRIMENDLFRTSHGFMTSLNGIYIDLLNSSLYGKTLTWGMPDILAQYYTCREKDHAYSSLATFDNVSKNSAVSGTWSRSHTLLNNVNTLLEHCESDRDVLDDTYYHIIKGEALALRALLNFELFRIFGPSYNGDKESECLPYALTSETKVNPLLPAKEIARLIMEDLKNAEELLAGYDPVIEEGVVWADEPDGGVNDMRYRSMRLNYYAVQALIARVALYGGDKEMAWEYADKMIRGIHEEHKWFPFVTQEEVAATEKEDRIFQSEILFGLYNLKRKENVYSVGFGPNLKQGSVLRIDKDIMNEMYEGDENDFRLAYWFSDMVDPDNNSYTHMIKYMDVDDLDTKTEISKGYTYIMPVLRVSEVYLIAAECCPDPKVGRDYLNAVRSVRNVKNVADEVDLTTVIEQEFRREFLGEGQLFWLYKRKGKAEIISGETQGKVVSMEERFYLFDLPQSERDYREENGIGN</sequence>
<evidence type="ECO:0000256" key="4">
    <source>
        <dbReference type="ARBA" id="ARBA00023136"/>
    </source>
</evidence>
<keyword evidence="4" id="KW-0472">Membrane</keyword>
<dbReference type="Gene3D" id="1.25.40.390">
    <property type="match status" value="1"/>
</dbReference>
<dbReference type="PROSITE" id="PS51257">
    <property type="entry name" value="PROKAR_LIPOPROTEIN"/>
    <property type="match status" value="1"/>
</dbReference>
<feature type="signal peptide" evidence="6">
    <location>
        <begin position="1"/>
        <end position="19"/>
    </location>
</feature>
<keyword evidence="5" id="KW-0998">Cell outer membrane</keyword>
<feature type="domain" description="RagB/SusD" evidence="7">
    <location>
        <begin position="254"/>
        <end position="457"/>
    </location>
</feature>
<dbReference type="RefSeq" id="WP_106480701.1">
    <property type="nucleotide sequence ID" value="NZ_CP032819.1"/>
</dbReference>
<dbReference type="KEGG" id="buy:D8S85_10780"/>
<dbReference type="SUPFAM" id="SSF48452">
    <property type="entry name" value="TPR-like"/>
    <property type="match status" value="1"/>
</dbReference>
<dbReference type="EMBL" id="CP032819">
    <property type="protein sequence ID" value="AZS29982.1"/>
    <property type="molecule type" value="Genomic_DNA"/>
</dbReference>
<gene>
    <name evidence="8" type="ORF">D8S85_10780</name>
</gene>
<evidence type="ECO:0000313" key="8">
    <source>
        <dbReference type="EMBL" id="AZS29982.1"/>
    </source>
</evidence>
<evidence type="ECO:0000256" key="6">
    <source>
        <dbReference type="SAM" id="SignalP"/>
    </source>
</evidence>
<dbReference type="InterPro" id="IPR011990">
    <property type="entry name" value="TPR-like_helical_dom_sf"/>
</dbReference>